<evidence type="ECO:0000313" key="2">
    <source>
        <dbReference type="Proteomes" id="UP000177165"/>
    </source>
</evidence>
<accession>A0A1G2ARP3</accession>
<evidence type="ECO:0000313" key="1">
    <source>
        <dbReference type="EMBL" id="OGY79578.1"/>
    </source>
</evidence>
<dbReference type="Proteomes" id="UP000177165">
    <property type="component" value="Unassembled WGS sequence"/>
</dbReference>
<dbReference type="STRING" id="1798540.A3B74_02260"/>
<sequence>MKIEIGGAKKNPETPDSWHLFCGKLPEGYEMMKVQDVLWAVFKLMWGKIEEPNFEALSDEVLGNDVDLTGVVNDVDSTESPYRPIILVASQRLVDYINARIRPDAQQNLWGTIQVDFFINKNKQKMPK</sequence>
<name>A0A1G2ARP3_9BACT</name>
<dbReference type="EMBL" id="MHKB01000008">
    <property type="protein sequence ID" value="OGY79578.1"/>
    <property type="molecule type" value="Genomic_DNA"/>
</dbReference>
<proteinExistence type="predicted"/>
<gene>
    <name evidence="1" type="ORF">A3B74_02260</name>
</gene>
<organism evidence="1 2">
    <name type="scientific">Candidatus Kerfeldbacteria bacterium RIFCSPHIGHO2_02_FULL_42_14</name>
    <dbReference type="NCBI Taxonomy" id="1798540"/>
    <lineage>
        <taxon>Bacteria</taxon>
        <taxon>Candidatus Kerfeldiibacteriota</taxon>
    </lineage>
</organism>
<protein>
    <submittedName>
        <fullName evidence="1">Uncharacterized protein</fullName>
    </submittedName>
</protein>
<dbReference type="AlphaFoldDB" id="A0A1G2ARP3"/>
<reference evidence="1 2" key="1">
    <citation type="journal article" date="2016" name="Nat. Commun.">
        <title>Thousands of microbial genomes shed light on interconnected biogeochemical processes in an aquifer system.</title>
        <authorList>
            <person name="Anantharaman K."/>
            <person name="Brown C.T."/>
            <person name="Hug L.A."/>
            <person name="Sharon I."/>
            <person name="Castelle C.J."/>
            <person name="Probst A.J."/>
            <person name="Thomas B.C."/>
            <person name="Singh A."/>
            <person name="Wilkins M.J."/>
            <person name="Karaoz U."/>
            <person name="Brodie E.L."/>
            <person name="Williams K.H."/>
            <person name="Hubbard S.S."/>
            <person name="Banfield J.F."/>
        </authorList>
    </citation>
    <scope>NUCLEOTIDE SEQUENCE [LARGE SCALE GENOMIC DNA]</scope>
</reference>
<comment type="caution">
    <text evidence="1">The sequence shown here is derived from an EMBL/GenBank/DDBJ whole genome shotgun (WGS) entry which is preliminary data.</text>
</comment>